<organism evidence="2 3">
    <name type="scientific">Saccharothrix coeruleofusca</name>
    <dbReference type="NCBI Taxonomy" id="33919"/>
    <lineage>
        <taxon>Bacteria</taxon>
        <taxon>Bacillati</taxon>
        <taxon>Actinomycetota</taxon>
        <taxon>Actinomycetes</taxon>
        <taxon>Pseudonocardiales</taxon>
        <taxon>Pseudonocardiaceae</taxon>
        <taxon>Saccharothrix</taxon>
    </lineage>
</organism>
<feature type="transmembrane region" description="Helical" evidence="1">
    <location>
        <begin position="12"/>
        <end position="32"/>
    </location>
</feature>
<sequence>MTWVAWRQQRLQVLISLAIITALAAVMVYTGFDARSLDETAVEDKYGMYLGYLQLLLLALPVLLGAFAGGPLFAREIEQGAHVFSLTQSIGRTRWWATKIAVAGLPVVLGMTLLGLVNAWADPALSTLRGARLAIPSFEVQGVAIGAYTALAFTLGATAGLLVRNTLGAMVTAIVGYVPVLIAVGNGLRPHYAEPQGGVVDSTMLREKAWRVETSYVDGAGNPVDLRAVCGDDVNRCFEEGKVRVHALFHPDDRFWAFQAVEAGVFLALSAALLGLGAWVLHRRLRLA</sequence>
<proteinExistence type="predicted"/>
<feature type="transmembrane region" description="Helical" evidence="1">
    <location>
        <begin position="140"/>
        <end position="163"/>
    </location>
</feature>
<keyword evidence="1" id="KW-0472">Membrane</keyword>
<feature type="transmembrane region" description="Helical" evidence="1">
    <location>
        <begin position="170"/>
        <end position="188"/>
    </location>
</feature>
<gene>
    <name evidence="2" type="ORF">GCM10010185_29000</name>
</gene>
<dbReference type="AlphaFoldDB" id="A0A918AM36"/>
<feature type="transmembrane region" description="Helical" evidence="1">
    <location>
        <begin position="95"/>
        <end position="120"/>
    </location>
</feature>
<dbReference type="Proteomes" id="UP000639606">
    <property type="component" value="Unassembled WGS sequence"/>
</dbReference>
<name>A0A918AM36_9PSEU</name>
<protein>
    <submittedName>
        <fullName evidence="2">Transporter</fullName>
    </submittedName>
</protein>
<dbReference type="RefSeq" id="WP_189223724.1">
    <property type="nucleotide sequence ID" value="NZ_BMRG01000004.1"/>
</dbReference>
<feature type="transmembrane region" description="Helical" evidence="1">
    <location>
        <begin position="256"/>
        <end position="281"/>
    </location>
</feature>
<evidence type="ECO:0000313" key="2">
    <source>
        <dbReference type="EMBL" id="GGP54689.1"/>
    </source>
</evidence>
<evidence type="ECO:0000313" key="3">
    <source>
        <dbReference type="Proteomes" id="UP000639606"/>
    </source>
</evidence>
<comment type="caution">
    <text evidence="2">The sequence shown here is derived from an EMBL/GenBank/DDBJ whole genome shotgun (WGS) entry which is preliminary data.</text>
</comment>
<dbReference type="EMBL" id="BMRG01000004">
    <property type="protein sequence ID" value="GGP54689.1"/>
    <property type="molecule type" value="Genomic_DNA"/>
</dbReference>
<keyword evidence="1" id="KW-1133">Transmembrane helix</keyword>
<accession>A0A918AM36</accession>
<reference evidence="2" key="1">
    <citation type="journal article" date="2014" name="Int. J. Syst. Evol. Microbiol.">
        <title>Complete genome sequence of Corynebacterium casei LMG S-19264T (=DSM 44701T), isolated from a smear-ripened cheese.</title>
        <authorList>
            <consortium name="US DOE Joint Genome Institute (JGI-PGF)"/>
            <person name="Walter F."/>
            <person name="Albersmeier A."/>
            <person name="Kalinowski J."/>
            <person name="Ruckert C."/>
        </authorList>
    </citation>
    <scope>NUCLEOTIDE SEQUENCE</scope>
    <source>
        <strain evidence="2">JCM 3313</strain>
    </source>
</reference>
<evidence type="ECO:0000256" key="1">
    <source>
        <dbReference type="SAM" id="Phobius"/>
    </source>
</evidence>
<feature type="transmembrane region" description="Helical" evidence="1">
    <location>
        <begin position="52"/>
        <end position="74"/>
    </location>
</feature>
<keyword evidence="1" id="KW-0812">Transmembrane</keyword>
<reference evidence="2" key="2">
    <citation type="submission" date="2020-09" db="EMBL/GenBank/DDBJ databases">
        <authorList>
            <person name="Sun Q."/>
            <person name="Ohkuma M."/>
        </authorList>
    </citation>
    <scope>NUCLEOTIDE SEQUENCE</scope>
    <source>
        <strain evidence="2">JCM 3313</strain>
    </source>
</reference>
<keyword evidence="3" id="KW-1185">Reference proteome</keyword>